<dbReference type="InterPro" id="IPR050595">
    <property type="entry name" value="Bact_response_regulator"/>
</dbReference>
<evidence type="ECO:0000313" key="6">
    <source>
        <dbReference type="Proteomes" id="UP000320496"/>
    </source>
</evidence>
<dbReference type="Pfam" id="PF00072">
    <property type="entry name" value="Response_reg"/>
    <property type="match status" value="1"/>
</dbReference>
<gene>
    <name evidence="5" type="primary">phoP_3</name>
    <name evidence="5" type="ORF">Mal4_44890</name>
</gene>
<dbReference type="SMART" id="SM00448">
    <property type="entry name" value="REC"/>
    <property type="match status" value="1"/>
</dbReference>
<organism evidence="5 6">
    <name type="scientific">Maioricimonas rarisocia</name>
    <dbReference type="NCBI Taxonomy" id="2528026"/>
    <lineage>
        <taxon>Bacteria</taxon>
        <taxon>Pseudomonadati</taxon>
        <taxon>Planctomycetota</taxon>
        <taxon>Planctomycetia</taxon>
        <taxon>Planctomycetales</taxon>
        <taxon>Planctomycetaceae</taxon>
        <taxon>Maioricimonas</taxon>
    </lineage>
</organism>
<evidence type="ECO:0000256" key="1">
    <source>
        <dbReference type="ARBA" id="ARBA00022553"/>
    </source>
</evidence>
<dbReference type="Proteomes" id="UP000320496">
    <property type="component" value="Chromosome"/>
</dbReference>
<keyword evidence="2" id="KW-0902">Two-component regulatory system</keyword>
<proteinExistence type="predicted"/>
<dbReference type="SUPFAM" id="SSF52172">
    <property type="entry name" value="CheY-like"/>
    <property type="match status" value="1"/>
</dbReference>
<dbReference type="Gene3D" id="3.40.50.2300">
    <property type="match status" value="1"/>
</dbReference>
<dbReference type="GO" id="GO:0000160">
    <property type="term" value="P:phosphorelay signal transduction system"/>
    <property type="evidence" value="ECO:0007669"/>
    <property type="project" value="UniProtKB-KW"/>
</dbReference>
<evidence type="ECO:0000256" key="2">
    <source>
        <dbReference type="ARBA" id="ARBA00023012"/>
    </source>
</evidence>
<protein>
    <submittedName>
        <fullName evidence="5">Alkaline phosphatase synthesis transcriptional regulatory protein PhoP</fullName>
    </submittedName>
</protein>
<dbReference type="RefSeq" id="WP_145371251.1">
    <property type="nucleotide sequence ID" value="NZ_CP036275.1"/>
</dbReference>
<dbReference type="PANTHER" id="PTHR44591">
    <property type="entry name" value="STRESS RESPONSE REGULATOR PROTEIN 1"/>
    <property type="match status" value="1"/>
</dbReference>
<accession>A0A517ZCA2</accession>
<keyword evidence="1 3" id="KW-0597">Phosphoprotein</keyword>
<evidence type="ECO:0000259" key="4">
    <source>
        <dbReference type="PROSITE" id="PS50110"/>
    </source>
</evidence>
<sequence length="134" mass="14625">MATVKPRVLVVEDNRVMADVVRFNLTRADMDVKVAFNGRAALAAFNAGQFDLVITDYQMPEMSGEELCRAIRGGEHNALVPILLVSAKGYELDIQGLVEEFSLSRVLFKPFSPRDVVETARSLVEPAASPGGTE</sequence>
<dbReference type="InterPro" id="IPR011006">
    <property type="entry name" value="CheY-like_superfamily"/>
</dbReference>
<feature type="modified residue" description="4-aspartylphosphate" evidence="3">
    <location>
        <position position="56"/>
    </location>
</feature>
<dbReference type="PROSITE" id="PS50110">
    <property type="entry name" value="RESPONSE_REGULATORY"/>
    <property type="match status" value="1"/>
</dbReference>
<feature type="domain" description="Response regulatory" evidence="4">
    <location>
        <begin position="7"/>
        <end position="124"/>
    </location>
</feature>
<keyword evidence="6" id="KW-1185">Reference proteome</keyword>
<evidence type="ECO:0000313" key="5">
    <source>
        <dbReference type="EMBL" id="QDU40134.1"/>
    </source>
</evidence>
<dbReference type="PANTHER" id="PTHR44591:SF14">
    <property type="entry name" value="PROTEIN PILG"/>
    <property type="match status" value="1"/>
</dbReference>
<evidence type="ECO:0000256" key="3">
    <source>
        <dbReference type="PROSITE-ProRule" id="PRU00169"/>
    </source>
</evidence>
<name>A0A517ZCA2_9PLAN</name>
<dbReference type="CDD" id="cd17574">
    <property type="entry name" value="REC_OmpR"/>
    <property type="match status" value="1"/>
</dbReference>
<dbReference type="OrthoDB" id="272828at2"/>
<dbReference type="KEGG" id="mri:Mal4_44890"/>
<reference evidence="5 6" key="1">
    <citation type="submission" date="2019-02" db="EMBL/GenBank/DDBJ databases">
        <title>Deep-cultivation of Planctomycetes and their phenomic and genomic characterization uncovers novel biology.</title>
        <authorList>
            <person name="Wiegand S."/>
            <person name="Jogler M."/>
            <person name="Boedeker C."/>
            <person name="Pinto D."/>
            <person name="Vollmers J."/>
            <person name="Rivas-Marin E."/>
            <person name="Kohn T."/>
            <person name="Peeters S.H."/>
            <person name="Heuer A."/>
            <person name="Rast P."/>
            <person name="Oberbeckmann S."/>
            <person name="Bunk B."/>
            <person name="Jeske O."/>
            <person name="Meyerdierks A."/>
            <person name="Storesund J.E."/>
            <person name="Kallscheuer N."/>
            <person name="Luecker S."/>
            <person name="Lage O.M."/>
            <person name="Pohl T."/>
            <person name="Merkel B.J."/>
            <person name="Hornburger P."/>
            <person name="Mueller R.-W."/>
            <person name="Bruemmer F."/>
            <person name="Labrenz M."/>
            <person name="Spormann A.M."/>
            <person name="Op den Camp H."/>
            <person name="Overmann J."/>
            <person name="Amann R."/>
            <person name="Jetten M.S.M."/>
            <person name="Mascher T."/>
            <person name="Medema M.H."/>
            <person name="Devos D.P."/>
            <person name="Kaster A.-K."/>
            <person name="Ovreas L."/>
            <person name="Rohde M."/>
            <person name="Galperin M.Y."/>
            <person name="Jogler C."/>
        </authorList>
    </citation>
    <scope>NUCLEOTIDE SEQUENCE [LARGE SCALE GENOMIC DNA]</scope>
    <source>
        <strain evidence="5 6">Mal4</strain>
    </source>
</reference>
<dbReference type="InterPro" id="IPR001789">
    <property type="entry name" value="Sig_transdc_resp-reg_receiver"/>
</dbReference>
<dbReference type="AlphaFoldDB" id="A0A517ZCA2"/>
<dbReference type="EMBL" id="CP036275">
    <property type="protein sequence ID" value="QDU40134.1"/>
    <property type="molecule type" value="Genomic_DNA"/>
</dbReference>